<accession>A0A3D8QQP6</accession>
<gene>
    <name evidence="4" type="ORF">BP5796_10617</name>
</gene>
<feature type="transmembrane region" description="Helical" evidence="2">
    <location>
        <begin position="48"/>
        <end position="69"/>
    </location>
</feature>
<evidence type="ECO:0000313" key="5">
    <source>
        <dbReference type="Proteomes" id="UP000256328"/>
    </source>
</evidence>
<keyword evidence="5" id="KW-1185">Reference proteome</keyword>
<dbReference type="InterPro" id="IPR058581">
    <property type="entry name" value="TM_HPP"/>
</dbReference>
<dbReference type="AlphaFoldDB" id="A0A3D8QQP6"/>
<feature type="region of interest" description="Disordered" evidence="1">
    <location>
        <begin position="447"/>
        <end position="476"/>
    </location>
</feature>
<feature type="transmembrane region" description="Helical" evidence="2">
    <location>
        <begin position="108"/>
        <end position="129"/>
    </location>
</feature>
<feature type="compositionally biased region" description="Basic and acidic residues" evidence="1">
    <location>
        <begin position="398"/>
        <end position="420"/>
    </location>
</feature>
<comment type="caution">
    <text evidence="4">The sequence shown here is derived from an EMBL/GenBank/DDBJ whole genome shotgun (WGS) entry which is preliminary data.</text>
</comment>
<evidence type="ECO:0000256" key="2">
    <source>
        <dbReference type="SAM" id="Phobius"/>
    </source>
</evidence>
<dbReference type="EMBL" id="PDLN01000016">
    <property type="protein sequence ID" value="RDW64115.1"/>
    <property type="molecule type" value="Genomic_DNA"/>
</dbReference>
<reference evidence="4 5" key="1">
    <citation type="journal article" date="2018" name="IMA Fungus">
        <title>IMA Genome-F 9: Draft genome sequence of Annulohypoxylon stygium, Aspergillus mulundensis, Berkeleyomyces basicola (syn. Thielaviopsis basicola), Ceratocystis smalleyi, two Cercospora beticola strains, Coleophoma cylindrospora, Fusarium fracticaudum, Phialophora cf. hyalina, and Morchella septimelata.</title>
        <authorList>
            <person name="Wingfield B.D."/>
            <person name="Bills G.F."/>
            <person name="Dong Y."/>
            <person name="Huang W."/>
            <person name="Nel W.J."/>
            <person name="Swalarsk-Parry B.S."/>
            <person name="Vaghefi N."/>
            <person name="Wilken P.M."/>
            <person name="An Z."/>
            <person name="de Beer Z.W."/>
            <person name="De Vos L."/>
            <person name="Chen L."/>
            <person name="Duong T.A."/>
            <person name="Gao Y."/>
            <person name="Hammerbacher A."/>
            <person name="Kikkert J.R."/>
            <person name="Li Y."/>
            <person name="Li H."/>
            <person name="Li K."/>
            <person name="Li Q."/>
            <person name="Liu X."/>
            <person name="Ma X."/>
            <person name="Naidoo K."/>
            <person name="Pethybridge S.J."/>
            <person name="Sun J."/>
            <person name="Steenkamp E.T."/>
            <person name="van der Nest M.A."/>
            <person name="van Wyk S."/>
            <person name="Wingfield M.J."/>
            <person name="Xiong C."/>
            <person name="Yue Q."/>
            <person name="Zhang X."/>
        </authorList>
    </citation>
    <scope>NUCLEOTIDE SEQUENCE [LARGE SCALE GENOMIC DNA]</scope>
    <source>
        <strain evidence="4 5">BP5796</strain>
    </source>
</reference>
<name>A0A3D8QQP6_9HELO</name>
<evidence type="ECO:0000313" key="4">
    <source>
        <dbReference type="EMBL" id="RDW64115.1"/>
    </source>
</evidence>
<keyword evidence="2" id="KW-0812">Transmembrane</keyword>
<dbReference type="Pfam" id="PF04982">
    <property type="entry name" value="TM_HPP"/>
    <property type="match status" value="1"/>
</dbReference>
<organism evidence="4 5">
    <name type="scientific">Coleophoma crateriformis</name>
    <dbReference type="NCBI Taxonomy" id="565419"/>
    <lineage>
        <taxon>Eukaryota</taxon>
        <taxon>Fungi</taxon>
        <taxon>Dikarya</taxon>
        <taxon>Ascomycota</taxon>
        <taxon>Pezizomycotina</taxon>
        <taxon>Leotiomycetes</taxon>
        <taxon>Helotiales</taxon>
        <taxon>Dermateaceae</taxon>
        <taxon>Coleophoma</taxon>
    </lineage>
</organism>
<evidence type="ECO:0000259" key="3">
    <source>
        <dbReference type="Pfam" id="PF04982"/>
    </source>
</evidence>
<protein>
    <recommendedName>
        <fullName evidence="3">HPP transmembrane region domain-containing protein</fullName>
    </recommendedName>
</protein>
<sequence length="476" mass="51579">MANPRFDFNIDQYLNPYIPRPRLHLLPKPLSWILGHRDTSRQPPIGNLLIGLWSFVGAVAGICVIEAVFHTHPIQSQGTPIIIASFGAAAILEFNTITSPLAQPRNAFAGQLFASLIGVGITKLFALSIHFESLRWIAGALAVGLTSALMTLTNTIYPPAGATALVAATNPVVANLGWFLVPVTVLGNVLMLSCACVVNNVQRRWPLYWWTGDDLTGGRESDVEDVEKHEARGEIVVTAKRVDVPAWMGVSEEENRMLDALRPSQLTAMHIQRKDNPKSTRRPSLLKLPAAALTESECCTEGGKGLLLETLLAMLEGGGEIEVVIPVIVAVVDLVGARISLIANENKNMGERAWDEAVNTRLVPVRHGARTPRLSTALITARPTAITDAASDMIAPTGREDSSDERGIVEEDKAEGKHEEEEPVDEPTTSFVCLSSLSMVREMASGPEVQRWVGGGDFSEEGERGANEHERVPGYT</sequence>
<keyword evidence="2" id="KW-1133">Transmembrane helix</keyword>
<dbReference type="InterPro" id="IPR007065">
    <property type="entry name" value="HPP"/>
</dbReference>
<dbReference type="PANTHER" id="PTHR33741:SF5">
    <property type="entry name" value="TRANSMEMBRANE PROTEIN DDB_G0269096-RELATED"/>
    <property type="match status" value="1"/>
</dbReference>
<feature type="transmembrane region" description="Helical" evidence="2">
    <location>
        <begin position="177"/>
        <end position="198"/>
    </location>
</feature>
<evidence type="ECO:0000256" key="1">
    <source>
        <dbReference type="SAM" id="MobiDB-lite"/>
    </source>
</evidence>
<feature type="region of interest" description="Disordered" evidence="1">
    <location>
        <begin position="391"/>
        <end position="428"/>
    </location>
</feature>
<keyword evidence="2" id="KW-0472">Membrane</keyword>
<feature type="transmembrane region" description="Helical" evidence="2">
    <location>
        <begin position="136"/>
        <end position="157"/>
    </location>
</feature>
<dbReference type="OrthoDB" id="2016548at2759"/>
<dbReference type="Proteomes" id="UP000256328">
    <property type="component" value="Unassembled WGS sequence"/>
</dbReference>
<dbReference type="PANTHER" id="PTHR33741">
    <property type="entry name" value="TRANSMEMBRANE PROTEIN DDB_G0269096-RELATED"/>
    <property type="match status" value="1"/>
</dbReference>
<feature type="compositionally biased region" description="Basic and acidic residues" evidence="1">
    <location>
        <begin position="461"/>
        <end position="476"/>
    </location>
</feature>
<feature type="domain" description="HPP transmembrane region" evidence="3">
    <location>
        <begin position="47"/>
        <end position="206"/>
    </location>
</feature>
<proteinExistence type="predicted"/>